<dbReference type="Proteomes" id="UP000030491">
    <property type="component" value="Unassembled WGS sequence"/>
</dbReference>
<dbReference type="EMBL" id="JNAJ01000004">
    <property type="protein sequence ID" value="KGF93052.1"/>
    <property type="molecule type" value="Genomic_DNA"/>
</dbReference>
<comment type="caution">
    <text evidence="1">The sequence shown here is derived from an EMBL/GenBank/DDBJ whole genome shotgun (WGS) entry which is preliminary data.</text>
</comment>
<keyword evidence="1" id="KW-0328">Glycosyltransferase</keyword>
<dbReference type="RefSeq" id="WP_032512990.1">
    <property type="nucleotide sequence ID" value="NZ_JNAJ01000004.1"/>
</dbReference>
<protein>
    <submittedName>
        <fullName evidence="1">Putative alpha-1,2-fucosyltransferase</fullName>
    </submittedName>
</protein>
<organism evidence="1 2">
    <name type="scientific">Prochlorococcus marinus str. MIT 9116</name>
    <dbReference type="NCBI Taxonomy" id="167544"/>
    <lineage>
        <taxon>Bacteria</taxon>
        <taxon>Bacillati</taxon>
        <taxon>Cyanobacteriota</taxon>
        <taxon>Cyanophyceae</taxon>
        <taxon>Synechococcales</taxon>
        <taxon>Prochlorococcaceae</taxon>
        <taxon>Prochlorococcus</taxon>
    </lineage>
</organism>
<evidence type="ECO:0000313" key="1">
    <source>
        <dbReference type="EMBL" id="KGF93052.1"/>
    </source>
</evidence>
<dbReference type="AlphaFoldDB" id="A0A0A1ZU20"/>
<dbReference type="GO" id="GO:0016757">
    <property type="term" value="F:glycosyltransferase activity"/>
    <property type="evidence" value="ECO:0007669"/>
    <property type="project" value="UniProtKB-KW"/>
</dbReference>
<evidence type="ECO:0000313" key="2">
    <source>
        <dbReference type="Proteomes" id="UP000030491"/>
    </source>
</evidence>
<accession>A0A0A1ZU20</accession>
<name>A0A0A1ZU20_PROMR</name>
<gene>
    <name evidence="1" type="ORF">EU93_0227</name>
</gene>
<keyword evidence="1" id="KW-0808">Transferase</keyword>
<reference evidence="2" key="1">
    <citation type="journal article" date="2014" name="Sci. Data">
        <title>Genomes of diverse isolates of the marine cyanobacterium Prochlorococcus.</title>
        <authorList>
            <person name="Biller S."/>
            <person name="Berube P."/>
            <person name="Thompson J."/>
            <person name="Kelly L."/>
            <person name="Roggensack S."/>
            <person name="Awad L."/>
            <person name="Roache-Johnson K."/>
            <person name="Ding H."/>
            <person name="Giovannoni S.J."/>
            <person name="Moore L.R."/>
            <person name="Chisholm S.W."/>
        </authorList>
    </citation>
    <scope>NUCLEOTIDE SEQUENCE [LARGE SCALE GENOMIC DNA]</scope>
</reference>
<sequence>MKIIILKGGLGNQLCQLAKFYELYTKNNHIKIDINTGFLFDFKYKRKLEIKELKKSKFKNPTFLCLFSAIFLIFEKLFPNINHLFKIKIIDDNQEQNKIQKSNLVIYNGYFQDYRLINSNLINIYNLVKSNLIINKESKFKELIDRIDSCKNSVALCVRFYEESKNPNIHASKSSKFKSPEIFNKVIRNFEKSVENPTFFVFVQEENQFTDKLKFNSPFYIISHDEGFRGSWARLASQAHCKHHIFNNSTFYYWGAIFSKFLNKRLDIESQIFVTDNFIFKEIYCPEWKKF</sequence>
<proteinExistence type="predicted"/>
<dbReference type="OrthoDB" id="9794601at2"/>